<comment type="caution">
    <text evidence="1">The sequence shown here is derived from an EMBL/GenBank/DDBJ whole genome shotgun (WGS) entry which is preliminary data.</text>
</comment>
<dbReference type="InterPro" id="IPR005186">
    <property type="entry name" value="FlaG"/>
</dbReference>
<dbReference type="Proteomes" id="UP001501166">
    <property type="component" value="Unassembled WGS sequence"/>
</dbReference>
<accession>A0ABN0XEP3</accession>
<protein>
    <recommendedName>
        <fullName evidence="3">Flagellar protein FlaG</fullName>
    </recommendedName>
</protein>
<evidence type="ECO:0000313" key="2">
    <source>
        <dbReference type="Proteomes" id="UP001501166"/>
    </source>
</evidence>
<proteinExistence type="predicted"/>
<reference evidence="1 2" key="1">
    <citation type="journal article" date="2019" name="Int. J. Syst. Evol. Microbiol.">
        <title>The Global Catalogue of Microorganisms (GCM) 10K type strain sequencing project: providing services to taxonomists for standard genome sequencing and annotation.</title>
        <authorList>
            <consortium name="The Broad Institute Genomics Platform"/>
            <consortium name="The Broad Institute Genome Sequencing Center for Infectious Disease"/>
            <person name="Wu L."/>
            <person name="Ma J."/>
        </authorList>
    </citation>
    <scope>NUCLEOTIDE SEQUENCE [LARGE SCALE GENOMIC DNA]</scope>
    <source>
        <strain evidence="1 2">JCM 12662</strain>
    </source>
</reference>
<name>A0ABN0XEP3_9LACT</name>
<keyword evidence="2" id="KW-1185">Reference proteome</keyword>
<dbReference type="Gene3D" id="3.30.160.170">
    <property type="entry name" value="FlaG-like"/>
    <property type="match status" value="1"/>
</dbReference>
<gene>
    <name evidence="1" type="ORF">GCM10008932_13540</name>
</gene>
<dbReference type="PANTHER" id="PTHR37166:SF1">
    <property type="entry name" value="PROTEIN FLAG"/>
    <property type="match status" value="1"/>
</dbReference>
<evidence type="ECO:0008006" key="3">
    <source>
        <dbReference type="Google" id="ProtNLM"/>
    </source>
</evidence>
<dbReference type="PANTHER" id="PTHR37166">
    <property type="entry name" value="PROTEIN FLAG"/>
    <property type="match status" value="1"/>
</dbReference>
<dbReference type="InterPro" id="IPR035924">
    <property type="entry name" value="FlaG-like_sf"/>
</dbReference>
<evidence type="ECO:0000313" key="1">
    <source>
        <dbReference type="EMBL" id="GAA0362189.1"/>
    </source>
</evidence>
<sequence>MNYRVDSIDALRTIDQVLHSSRNKVSYSSDRYIDPIKPVPNLDTVNDRLHLEPSKKQVNVWVEEAQKVLQRVNAQLSFRVHEGTGRTLVELIEKDTKKVLREIPPEKMLDVIAGIWEWIGISVDRTE</sequence>
<dbReference type="SUPFAM" id="SSF160214">
    <property type="entry name" value="FlaG-like"/>
    <property type="match status" value="1"/>
</dbReference>
<dbReference type="EMBL" id="BAAACW010000080">
    <property type="protein sequence ID" value="GAA0362189.1"/>
    <property type="molecule type" value="Genomic_DNA"/>
</dbReference>
<dbReference type="Pfam" id="PF03646">
    <property type="entry name" value="FlaG"/>
    <property type="match status" value="1"/>
</dbReference>
<organism evidence="1 2">
    <name type="scientific">Alkalibacterium iburiense</name>
    <dbReference type="NCBI Taxonomy" id="290589"/>
    <lineage>
        <taxon>Bacteria</taxon>
        <taxon>Bacillati</taxon>
        <taxon>Bacillota</taxon>
        <taxon>Bacilli</taxon>
        <taxon>Lactobacillales</taxon>
        <taxon>Carnobacteriaceae</taxon>
        <taxon>Alkalibacterium</taxon>
    </lineage>
</organism>
<dbReference type="RefSeq" id="WP_343755002.1">
    <property type="nucleotide sequence ID" value="NZ_BAAACW010000080.1"/>
</dbReference>